<dbReference type="NCBIfam" id="TIGR02304">
    <property type="entry name" value="aden_form_hyp"/>
    <property type="match status" value="1"/>
</dbReference>
<dbReference type="InterPro" id="IPR012685">
    <property type="entry name" value="CHP02304_F390_synth-rel"/>
</dbReference>
<dbReference type="PANTHER" id="PTHR36932:SF1">
    <property type="entry name" value="CAPSULAR POLYSACCHARIDE BIOSYNTHESIS PROTEIN"/>
    <property type="match status" value="1"/>
</dbReference>
<comment type="caution">
    <text evidence="1">The sequence shown here is derived from an EMBL/GenBank/DDBJ whole genome shotgun (WGS) entry which is preliminary data.</text>
</comment>
<dbReference type="InterPro" id="IPR053158">
    <property type="entry name" value="CapK_Type1_Caps_Biosynth"/>
</dbReference>
<organism evidence="1 2">
    <name type="scientific">Desmospora profundinema</name>
    <dbReference type="NCBI Taxonomy" id="1571184"/>
    <lineage>
        <taxon>Bacteria</taxon>
        <taxon>Bacillati</taxon>
        <taxon>Bacillota</taxon>
        <taxon>Bacilli</taxon>
        <taxon>Bacillales</taxon>
        <taxon>Thermoactinomycetaceae</taxon>
        <taxon>Desmospora</taxon>
    </lineage>
</organism>
<evidence type="ECO:0000313" key="1">
    <source>
        <dbReference type="EMBL" id="MDR6226182.1"/>
    </source>
</evidence>
<reference evidence="1 2" key="1">
    <citation type="submission" date="2023-07" db="EMBL/GenBank/DDBJ databases">
        <title>Genomic Encyclopedia of Type Strains, Phase IV (KMG-IV): sequencing the most valuable type-strain genomes for metagenomic binning, comparative biology and taxonomic classification.</title>
        <authorList>
            <person name="Goeker M."/>
        </authorList>
    </citation>
    <scope>NUCLEOTIDE SEQUENCE [LARGE SCALE GENOMIC DNA]</scope>
    <source>
        <strain evidence="1 2">DSM 45903</strain>
    </source>
</reference>
<proteinExistence type="predicted"/>
<evidence type="ECO:0000313" key="2">
    <source>
        <dbReference type="Proteomes" id="UP001185012"/>
    </source>
</evidence>
<keyword evidence="2" id="KW-1185">Reference proteome</keyword>
<dbReference type="PANTHER" id="PTHR36932">
    <property type="entry name" value="CAPSULAR POLYSACCHARIDE BIOSYNTHESIS PROTEIN"/>
    <property type="match status" value="1"/>
</dbReference>
<protein>
    <submittedName>
        <fullName evidence="1">Adenylate-forming enzyme</fullName>
    </submittedName>
</protein>
<dbReference type="Proteomes" id="UP001185012">
    <property type="component" value="Unassembled WGS sequence"/>
</dbReference>
<gene>
    <name evidence="1" type="ORF">JOE21_002188</name>
</gene>
<dbReference type="EMBL" id="JAVDQG010000004">
    <property type="protein sequence ID" value="MDR6226182.1"/>
    <property type="molecule type" value="Genomic_DNA"/>
</dbReference>
<dbReference type="Gene3D" id="3.40.50.12780">
    <property type="entry name" value="N-terminal domain of ligase-like"/>
    <property type="match status" value="1"/>
</dbReference>
<dbReference type="SUPFAM" id="SSF56801">
    <property type="entry name" value="Acetyl-CoA synthetase-like"/>
    <property type="match status" value="1"/>
</dbReference>
<dbReference type="InterPro" id="IPR042099">
    <property type="entry name" value="ANL_N_sf"/>
</dbReference>
<dbReference type="RefSeq" id="WP_309865746.1">
    <property type="nucleotide sequence ID" value="NZ_JAVDQG010000004.1"/>
</dbReference>
<name>A0ABU1IN32_9BACL</name>
<accession>A0ABU1IN32</accession>
<sequence length="447" mass="51984">MNLFRLSFAYIRTRRVMAVRSRRQLEARQLRLMRRHFGFVLKHSPFYRDHFREAIRGWDGSDLTFERLEALPLMDKELMMTHFDRLNTAGIQKEEALRCAWQAEETRDFTPQIGKVTVGLSSGTSGNRGLFLVSQEERERWAGTILAKVLPRGLAKRERIAFFLRANSNLYTSVRRRRLSFEYYDLLHYLSVHVERLNRQQPTILVAPPSVLLSLSKEQARGRLAIRPVKVVSVADVLDNRDREFIGEQLGKPVHQIYQCTEGFLAATCPFGTLHLNEDLVHIGREWIDKDSGRFVPIVTDFSRTTQPFIRYRLNDVLVLKKEPCPCGSVFSAIARVEGRCDDIFYLKDQKTAQNKAVFPDFIRRAVWQAGEEVVQYRVVQQAPDAITVAFEEQSGTDRKQAEEQMRAAMIRLFNRLDVQPATIRFTYYQPPAADKKLRRVERMWSP</sequence>